<dbReference type="AlphaFoldDB" id="A0A2T7FYV8"/>
<feature type="repeat" description="TPR" evidence="1">
    <location>
        <begin position="400"/>
        <end position="433"/>
    </location>
</feature>
<feature type="repeat" description="TPR" evidence="1">
    <location>
        <begin position="471"/>
        <end position="504"/>
    </location>
</feature>
<dbReference type="SMART" id="SM00028">
    <property type="entry name" value="TPR"/>
    <property type="match status" value="8"/>
</dbReference>
<dbReference type="OrthoDB" id="9766710at2"/>
<proteinExistence type="predicted"/>
<dbReference type="InterPro" id="IPR011990">
    <property type="entry name" value="TPR-like_helical_dom_sf"/>
</dbReference>
<accession>A0A2T7FYV8</accession>
<dbReference type="Gene3D" id="1.25.40.10">
    <property type="entry name" value="Tetratricopeptide repeat domain"/>
    <property type="match status" value="2"/>
</dbReference>
<evidence type="ECO:0000313" key="4">
    <source>
        <dbReference type="Proteomes" id="UP000244817"/>
    </source>
</evidence>
<organism evidence="3 4">
    <name type="scientific">Thalassorhabdomicrobium marinisediminis</name>
    <dbReference type="NCBI Taxonomy" id="2170577"/>
    <lineage>
        <taxon>Bacteria</taxon>
        <taxon>Pseudomonadati</taxon>
        <taxon>Pseudomonadota</taxon>
        <taxon>Alphaproteobacteria</taxon>
        <taxon>Rhodobacterales</taxon>
        <taxon>Paracoccaceae</taxon>
        <taxon>Thalassorhabdomicrobium</taxon>
    </lineage>
</organism>
<sequence>MIFRLPSARLATAASALWCLTLPAAADPDPGAYLAARHAMVNGDYGTAAAHYRHTLLADPTNTELMEKALTAYLGTGEIEAAAELARAFHGAGEDSQLANIALMAQAAGAADWAAIFDMLEAGHQVGPLMDGLAQAWAHVGMGKPDRAMMSFDEVIDTPGLRPFGQHHKALALTLLGDFAAADAIYSLPAAEGVPPSRATLVSHARVLAELGAFERAQSLLTRAFGEASDPEITAVQAALAAQEIPALPRSVTSPAQGIAYGFVGLADVLQGEADESYLLLYAQAARHIAPQDADAQIATAQLLTALEQYDAAARTFAKVATDDPAFHSAELGRAEALRLAGRVDQAIEVLTQLTRSHPQVPLSHVSLGDAFREQGRFEDAAEAYTRAIAGYGDDSPILWWLHYTRGIAYERIGDWPRAEADFRAALARKPDSPSVLNYLGYSLVDRGLSEHYDEALAMIEAAAAARPDNGAIVDSLAWVYFTLGRYQEAVEPMERAAELEPNDPILSDHLGDVYWMVGRTVEARFQWRRALSFDPEEAEAERIRRKLEIGLDAVYAAEGVTPAPAVEVANDI</sequence>
<protein>
    <submittedName>
        <fullName evidence="3">Uncharacterized protein</fullName>
    </submittedName>
</protein>
<feature type="signal peptide" evidence="2">
    <location>
        <begin position="1"/>
        <end position="26"/>
    </location>
</feature>
<keyword evidence="2" id="KW-0732">Signal</keyword>
<name>A0A2T7FYV8_9RHOB</name>
<dbReference type="Proteomes" id="UP000244817">
    <property type="component" value="Unassembled WGS sequence"/>
</dbReference>
<feature type="chain" id="PRO_5015719522" evidence="2">
    <location>
        <begin position="27"/>
        <end position="573"/>
    </location>
</feature>
<dbReference type="SUPFAM" id="SSF48452">
    <property type="entry name" value="TPR-like"/>
    <property type="match status" value="3"/>
</dbReference>
<gene>
    <name evidence="3" type="ORF">DC363_05790</name>
</gene>
<evidence type="ECO:0000313" key="3">
    <source>
        <dbReference type="EMBL" id="PVA07356.1"/>
    </source>
</evidence>
<dbReference type="PANTHER" id="PTHR12558:SF13">
    <property type="entry name" value="CELL DIVISION CYCLE PROTEIN 27 HOMOLOG"/>
    <property type="match status" value="1"/>
</dbReference>
<evidence type="ECO:0000256" key="2">
    <source>
        <dbReference type="SAM" id="SignalP"/>
    </source>
</evidence>
<feature type="repeat" description="TPR" evidence="1">
    <location>
        <begin position="362"/>
        <end position="395"/>
    </location>
</feature>
<keyword evidence="1" id="KW-0802">TPR repeat</keyword>
<dbReference type="EMBL" id="QCYG01000003">
    <property type="protein sequence ID" value="PVA07356.1"/>
    <property type="molecule type" value="Genomic_DNA"/>
</dbReference>
<evidence type="ECO:0000256" key="1">
    <source>
        <dbReference type="PROSITE-ProRule" id="PRU00339"/>
    </source>
</evidence>
<comment type="caution">
    <text evidence="3">The sequence shown here is derived from an EMBL/GenBank/DDBJ whole genome shotgun (WGS) entry which is preliminary data.</text>
</comment>
<keyword evidence="4" id="KW-1185">Reference proteome</keyword>
<dbReference type="InterPro" id="IPR019734">
    <property type="entry name" value="TPR_rpt"/>
</dbReference>
<dbReference type="Pfam" id="PF13432">
    <property type="entry name" value="TPR_16"/>
    <property type="match status" value="1"/>
</dbReference>
<reference evidence="3 4" key="1">
    <citation type="submission" date="2018-04" db="EMBL/GenBank/DDBJ databases">
        <title>Pelagivirga bohaiensis gen. nov., sp. nov., a bacterium isolated from the Bohai Sea.</title>
        <authorList>
            <person name="Ji X."/>
        </authorList>
    </citation>
    <scope>NUCLEOTIDE SEQUENCE [LARGE SCALE GENOMIC DNA]</scope>
    <source>
        <strain evidence="3 4">BH-SD16</strain>
    </source>
</reference>
<dbReference type="PANTHER" id="PTHR12558">
    <property type="entry name" value="CELL DIVISION CYCLE 16,23,27"/>
    <property type="match status" value="1"/>
</dbReference>
<dbReference type="PROSITE" id="PS50005">
    <property type="entry name" value="TPR"/>
    <property type="match status" value="3"/>
</dbReference>
<dbReference type="Pfam" id="PF13429">
    <property type="entry name" value="TPR_15"/>
    <property type="match status" value="1"/>
</dbReference>
<dbReference type="RefSeq" id="WP_108640184.1">
    <property type="nucleotide sequence ID" value="NZ_QCYG01000003.1"/>
</dbReference>